<evidence type="ECO:0000256" key="7">
    <source>
        <dbReference type="ARBA" id="ARBA00022842"/>
    </source>
</evidence>
<feature type="coiled-coil region" evidence="13">
    <location>
        <begin position="80"/>
        <end position="114"/>
    </location>
</feature>
<comment type="function">
    <text evidence="10">With NUS1, forms the dehydrodolichyl diphosphate synthase (DDS) complex, an essential component of the dolichol monophosphate (Dol-P) biosynthetic machinery. Adds multiple copies of isopentenyl pyrophosphate (IPP) to farnesyl pyrophosphate (FPP) to produce dehydrodolichyl diphosphate (Dedol-PP), a precursor of dolichol which is utilized as a sugar carrier in protein glycosylation in the endoplasmic reticulum (ER).</text>
</comment>
<keyword evidence="13" id="KW-0175">Coiled coil</keyword>
<gene>
    <name evidence="14" type="ORF">RUM43_013760</name>
</gene>
<dbReference type="AlphaFoldDB" id="A0AAN8PIL5"/>
<dbReference type="Pfam" id="PF01255">
    <property type="entry name" value="Prenyltransf"/>
    <property type="match status" value="1"/>
</dbReference>
<evidence type="ECO:0000256" key="13">
    <source>
        <dbReference type="SAM" id="Coils"/>
    </source>
</evidence>
<comment type="catalytic activity">
    <reaction evidence="9">
        <text>n isopentenyl diphosphate + (2E,6E)-farnesyl diphosphate = a di-trans,poly-cis-polyprenyl diphosphate + n diphosphate</text>
        <dbReference type="Rhea" id="RHEA:53008"/>
        <dbReference type="Rhea" id="RHEA-COMP:19494"/>
        <dbReference type="ChEBI" id="CHEBI:33019"/>
        <dbReference type="ChEBI" id="CHEBI:128769"/>
        <dbReference type="ChEBI" id="CHEBI:136960"/>
        <dbReference type="ChEBI" id="CHEBI:175763"/>
        <dbReference type="EC" id="2.5.1.87"/>
    </reaction>
</comment>
<evidence type="ECO:0000256" key="10">
    <source>
        <dbReference type="ARBA" id="ARBA00058504"/>
    </source>
</evidence>
<organism evidence="14 15">
    <name type="scientific">Polyplax serrata</name>
    <name type="common">Common mouse louse</name>
    <dbReference type="NCBI Taxonomy" id="468196"/>
    <lineage>
        <taxon>Eukaryota</taxon>
        <taxon>Metazoa</taxon>
        <taxon>Ecdysozoa</taxon>
        <taxon>Arthropoda</taxon>
        <taxon>Hexapoda</taxon>
        <taxon>Insecta</taxon>
        <taxon>Pterygota</taxon>
        <taxon>Neoptera</taxon>
        <taxon>Paraneoptera</taxon>
        <taxon>Psocodea</taxon>
        <taxon>Troctomorpha</taxon>
        <taxon>Phthiraptera</taxon>
        <taxon>Anoplura</taxon>
        <taxon>Polyplacidae</taxon>
        <taxon>Polyplax</taxon>
    </lineage>
</organism>
<evidence type="ECO:0000256" key="6">
    <source>
        <dbReference type="ARBA" id="ARBA00022824"/>
    </source>
</evidence>
<comment type="subcellular location">
    <subcellularLocation>
        <location evidence="2">Endoplasmic reticulum membrane</location>
        <topology evidence="2">Peripheral membrane protein</topology>
    </subcellularLocation>
</comment>
<dbReference type="GO" id="GO:1904423">
    <property type="term" value="C:dehydrodolichyl diphosphate synthase complex"/>
    <property type="evidence" value="ECO:0007669"/>
    <property type="project" value="TreeGrafter"/>
</dbReference>
<evidence type="ECO:0000256" key="2">
    <source>
        <dbReference type="ARBA" id="ARBA00004406"/>
    </source>
</evidence>
<accession>A0AAN8PIL5</accession>
<keyword evidence="8" id="KW-0472">Membrane</keyword>
<reference evidence="14 15" key="1">
    <citation type="submission" date="2023-10" db="EMBL/GenBank/DDBJ databases">
        <title>Genomes of two closely related lineages of the louse Polyplax serrata with different host specificities.</title>
        <authorList>
            <person name="Martinu J."/>
            <person name="Tarabai H."/>
            <person name="Stefka J."/>
            <person name="Hypsa V."/>
        </authorList>
    </citation>
    <scope>NUCLEOTIDE SEQUENCE [LARGE SCALE GENOMIC DNA]</scope>
    <source>
        <strain evidence="14">HR10_N</strain>
    </source>
</reference>
<protein>
    <recommendedName>
        <fullName evidence="12">Alkyl transferase</fullName>
        <ecNumber evidence="12">2.5.1.-</ecNumber>
    </recommendedName>
</protein>
<comment type="caution">
    <text evidence="14">The sequence shown here is derived from an EMBL/GenBank/DDBJ whole genome shotgun (WGS) entry which is preliminary data.</text>
</comment>
<dbReference type="HAMAP" id="MF_01139">
    <property type="entry name" value="ISPT"/>
    <property type="match status" value="1"/>
</dbReference>
<proteinExistence type="inferred from homology"/>
<dbReference type="NCBIfam" id="TIGR00055">
    <property type="entry name" value="uppS"/>
    <property type="match status" value="1"/>
</dbReference>
<comment type="similarity">
    <text evidence="4 12">Belongs to the UPP synthase family.</text>
</comment>
<dbReference type="InterPro" id="IPR036424">
    <property type="entry name" value="UPP_synth-like_sf"/>
</dbReference>
<dbReference type="PANTHER" id="PTHR10291:SF43">
    <property type="entry name" value="DEHYDRODOLICHYL DIPHOSPHATE SYNTHASE COMPLEX SUBUNIT DHDDS"/>
    <property type="match status" value="1"/>
</dbReference>
<dbReference type="GO" id="GO:0005789">
    <property type="term" value="C:endoplasmic reticulum membrane"/>
    <property type="evidence" value="ECO:0007669"/>
    <property type="project" value="UniProtKB-SubCell"/>
</dbReference>
<dbReference type="Gene3D" id="3.40.1180.10">
    <property type="entry name" value="Decaprenyl diphosphate synthase-like"/>
    <property type="match status" value="1"/>
</dbReference>
<dbReference type="PROSITE" id="PS01066">
    <property type="entry name" value="UPP_SYNTHASE"/>
    <property type="match status" value="1"/>
</dbReference>
<dbReference type="SUPFAM" id="SSF64005">
    <property type="entry name" value="Undecaprenyl diphosphate synthase"/>
    <property type="match status" value="1"/>
</dbReference>
<comment type="cofactor">
    <cofactor evidence="1">
        <name>Mg(2+)</name>
        <dbReference type="ChEBI" id="CHEBI:18420"/>
    </cofactor>
</comment>
<evidence type="ECO:0000313" key="15">
    <source>
        <dbReference type="Proteomes" id="UP001372834"/>
    </source>
</evidence>
<keyword evidence="5 12" id="KW-0808">Transferase</keyword>
<dbReference type="EMBL" id="JAWJWE010000008">
    <property type="protein sequence ID" value="KAK6631696.1"/>
    <property type="molecule type" value="Genomic_DNA"/>
</dbReference>
<sequence>MSWIRDTNLNAFQKLCITIMKAGTIPRHIAFIMDGNRRFANKNKVLKVEGHNKGFDKLTEVLRWCLDLGVLEVTVYAFSIENFKRSKEEVDQLMELARQKFQKLLEEKDRLMKEGVNIRVVGDLSLLPKDVFQLISKAVYITKDNKRVRLTVALPYTGQNEIAESIRCVSNGVKEGTLEQSDISVDLLGRSLYTEDSEAPELVIRTSGEVRISDFMLWQSSCSYIYFTPVLWPEFTFWELLKAVFYYQRSYETLNKVKIRECEVVRNERTEKYVTDLYTHRFDQIKEVIS</sequence>
<dbReference type="FunFam" id="3.40.1180.10:FF:000002">
    <property type="entry name" value="Alkyl transferase"/>
    <property type="match status" value="1"/>
</dbReference>
<dbReference type="GO" id="GO:0016094">
    <property type="term" value="P:polyprenol biosynthetic process"/>
    <property type="evidence" value="ECO:0007669"/>
    <property type="project" value="TreeGrafter"/>
</dbReference>
<dbReference type="CDD" id="cd00475">
    <property type="entry name" value="Cis_IPPS"/>
    <property type="match status" value="1"/>
</dbReference>
<dbReference type="GO" id="GO:0045547">
    <property type="term" value="F:ditrans,polycis-polyprenyl diphosphate synthase [(2E,6E)-farnesyl diphosphate specific] activity"/>
    <property type="evidence" value="ECO:0007669"/>
    <property type="project" value="UniProtKB-EC"/>
</dbReference>
<comment type="pathway">
    <text evidence="3">Protein modification; protein glycosylation.</text>
</comment>
<evidence type="ECO:0000256" key="5">
    <source>
        <dbReference type="ARBA" id="ARBA00022679"/>
    </source>
</evidence>
<dbReference type="PANTHER" id="PTHR10291">
    <property type="entry name" value="DEHYDRODOLICHYL DIPHOSPHATE SYNTHASE FAMILY MEMBER"/>
    <property type="match status" value="1"/>
</dbReference>
<keyword evidence="7" id="KW-0460">Magnesium</keyword>
<dbReference type="InterPro" id="IPR018520">
    <property type="entry name" value="UPP_synth-like_CS"/>
</dbReference>
<evidence type="ECO:0000256" key="4">
    <source>
        <dbReference type="ARBA" id="ARBA00005432"/>
    </source>
</evidence>
<evidence type="ECO:0000256" key="3">
    <source>
        <dbReference type="ARBA" id="ARBA00004922"/>
    </source>
</evidence>
<dbReference type="InterPro" id="IPR001441">
    <property type="entry name" value="UPP_synth-like"/>
</dbReference>
<comment type="subunit">
    <text evidence="11">Forms an active dehydrodolichyl diphosphate synthase complex with NUS1.</text>
</comment>
<evidence type="ECO:0000256" key="9">
    <source>
        <dbReference type="ARBA" id="ARBA00047353"/>
    </source>
</evidence>
<evidence type="ECO:0000313" key="14">
    <source>
        <dbReference type="EMBL" id="KAK6631696.1"/>
    </source>
</evidence>
<name>A0AAN8PIL5_POLSC</name>
<evidence type="ECO:0000256" key="11">
    <source>
        <dbReference type="ARBA" id="ARBA00064670"/>
    </source>
</evidence>
<dbReference type="Proteomes" id="UP001372834">
    <property type="component" value="Unassembled WGS sequence"/>
</dbReference>
<evidence type="ECO:0000256" key="8">
    <source>
        <dbReference type="ARBA" id="ARBA00023136"/>
    </source>
</evidence>
<keyword evidence="6" id="KW-0256">Endoplasmic reticulum</keyword>
<evidence type="ECO:0000256" key="12">
    <source>
        <dbReference type="RuleBase" id="RU363018"/>
    </source>
</evidence>
<evidence type="ECO:0000256" key="1">
    <source>
        <dbReference type="ARBA" id="ARBA00001946"/>
    </source>
</evidence>
<dbReference type="EC" id="2.5.1.-" evidence="12"/>